<dbReference type="GO" id="GO:0008270">
    <property type="term" value="F:zinc ion binding"/>
    <property type="evidence" value="ECO:0007669"/>
    <property type="project" value="InterPro"/>
</dbReference>
<dbReference type="STRING" id="69771.A0A1V6PFU9"/>
<protein>
    <recommendedName>
        <fullName evidence="9">Transcriptional activator of proteases prtT</fullName>
    </recommendedName>
    <alternativeName>
        <fullName evidence="10">Zn(2)-C6 zinc finger-containing protein prtT</fullName>
    </alternativeName>
</protein>
<comment type="similarity">
    <text evidence="8">Belongs to the prtT family.</text>
</comment>
<organism evidence="13 14">
    <name type="scientific">Penicillium decumbens</name>
    <dbReference type="NCBI Taxonomy" id="69771"/>
    <lineage>
        <taxon>Eukaryota</taxon>
        <taxon>Fungi</taxon>
        <taxon>Dikarya</taxon>
        <taxon>Ascomycota</taxon>
        <taxon>Pezizomycotina</taxon>
        <taxon>Eurotiomycetes</taxon>
        <taxon>Eurotiomycetidae</taxon>
        <taxon>Eurotiales</taxon>
        <taxon>Aspergillaceae</taxon>
        <taxon>Penicillium</taxon>
    </lineage>
</organism>
<dbReference type="PANTHER" id="PTHR31845:SF34">
    <property type="entry name" value="TRANSCRIPTIONAL ACTIVATOR OF PROTEASES PRTT"/>
    <property type="match status" value="1"/>
</dbReference>
<evidence type="ECO:0000313" key="14">
    <source>
        <dbReference type="Proteomes" id="UP000191522"/>
    </source>
</evidence>
<comment type="caution">
    <text evidence="13">The sequence shown here is derived from an EMBL/GenBank/DDBJ whole genome shotgun (WGS) entry which is preliminary data.</text>
</comment>
<dbReference type="OMA" id="WEYLFSQ"/>
<sequence>MPPDRGRASRACISCRKQKTRCYEPGVPGKACLRCERLRQRCSLVQVEEAEVEPVPLASSTDARLERLERTVATLLDRLGEAPNSADHGSNRPASALTTPDPGERRLQDTESSAPIMVIRDLATDSGVKPSPDTTFPGTLLDDLIAPDLALTLITIFLEHYGRWITFDPESDPAILLPHLRRSPLLFCACCLIAVRHTSEGLAASLAPRLYGYAKSSVSSTLLVASQSIEFFQATLVLCMWSTTVGQVPLSIDSWLLSGFALQHCQSSPLFTAISSQSQQQIRMNERTLDRCCLWNHLCLVHLHYCVGTNRRSMLQTWQIERCRAILDSDHATNFEVRMVAEIYLYWTVYEHLIEESVDLLKSVAALQAWRKRWEFVLDQPRSQFLLMGFHFSTLLLYEHALKSKTARARESVVSEMIRHSTAIVHVAMDTVDERTRHLSDHIYHMITFAAIIICRLLNSYEQQLSTAFNVEQLDALIQDLVQWLHCIGLPCHAAHTLGNLIAKVHQKLRPRVEKAPLLAPVDDLTEESFANYYFPEFLGLGPSANGNWDFLSDLSFFPQSPNNS</sequence>
<dbReference type="EMBL" id="MDYL01000006">
    <property type="protein sequence ID" value="OQD75673.1"/>
    <property type="molecule type" value="Genomic_DNA"/>
</dbReference>
<keyword evidence="3" id="KW-0862">Zinc</keyword>
<dbReference type="PROSITE" id="PS50048">
    <property type="entry name" value="ZN2_CY6_FUNGAL_2"/>
    <property type="match status" value="1"/>
</dbReference>
<gene>
    <name evidence="13" type="ORF">PENDEC_c006G02321</name>
</gene>
<dbReference type="InterPro" id="IPR001138">
    <property type="entry name" value="Zn2Cys6_DnaBD"/>
</dbReference>
<dbReference type="GO" id="GO:0000981">
    <property type="term" value="F:DNA-binding transcription factor activity, RNA polymerase II-specific"/>
    <property type="evidence" value="ECO:0007669"/>
    <property type="project" value="InterPro"/>
</dbReference>
<keyword evidence="5" id="KW-0238">DNA-binding</keyword>
<keyword evidence="4" id="KW-0805">Transcription regulation</keyword>
<evidence type="ECO:0000256" key="9">
    <source>
        <dbReference type="ARBA" id="ARBA00041135"/>
    </source>
</evidence>
<evidence type="ECO:0000313" key="13">
    <source>
        <dbReference type="EMBL" id="OQD75673.1"/>
    </source>
</evidence>
<dbReference type="OrthoDB" id="2595934at2759"/>
<reference evidence="14" key="1">
    <citation type="journal article" date="2017" name="Nat. Microbiol.">
        <title>Global analysis of biosynthetic gene clusters reveals vast potential of secondary metabolite production in Penicillium species.</title>
        <authorList>
            <person name="Nielsen J.C."/>
            <person name="Grijseels S."/>
            <person name="Prigent S."/>
            <person name="Ji B."/>
            <person name="Dainat J."/>
            <person name="Nielsen K.F."/>
            <person name="Frisvad J.C."/>
            <person name="Workman M."/>
            <person name="Nielsen J."/>
        </authorList>
    </citation>
    <scope>NUCLEOTIDE SEQUENCE [LARGE SCALE GENOMIC DNA]</scope>
    <source>
        <strain evidence="14">IBT 11843</strain>
    </source>
</reference>
<dbReference type="InterPro" id="IPR036864">
    <property type="entry name" value="Zn2-C6_fun-type_DNA-bd_sf"/>
</dbReference>
<evidence type="ECO:0000256" key="3">
    <source>
        <dbReference type="ARBA" id="ARBA00022833"/>
    </source>
</evidence>
<evidence type="ECO:0000256" key="11">
    <source>
        <dbReference type="SAM" id="MobiDB-lite"/>
    </source>
</evidence>
<evidence type="ECO:0000256" key="1">
    <source>
        <dbReference type="ARBA" id="ARBA00004123"/>
    </source>
</evidence>
<evidence type="ECO:0000256" key="10">
    <source>
        <dbReference type="ARBA" id="ARBA00042461"/>
    </source>
</evidence>
<feature type="region of interest" description="Disordered" evidence="11">
    <location>
        <begin position="81"/>
        <end position="110"/>
    </location>
</feature>
<keyword evidence="7" id="KW-0539">Nucleus</keyword>
<dbReference type="Gene3D" id="4.10.240.10">
    <property type="entry name" value="Zn(2)-C6 fungal-type DNA-binding domain"/>
    <property type="match status" value="1"/>
</dbReference>
<dbReference type="SMART" id="SM00066">
    <property type="entry name" value="GAL4"/>
    <property type="match status" value="1"/>
</dbReference>
<evidence type="ECO:0000256" key="5">
    <source>
        <dbReference type="ARBA" id="ARBA00023125"/>
    </source>
</evidence>
<dbReference type="AlphaFoldDB" id="A0A1V6PFU9"/>
<feature type="domain" description="Zn(2)-C6 fungal-type" evidence="12">
    <location>
        <begin position="11"/>
        <end position="44"/>
    </location>
</feature>
<comment type="subcellular location">
    <subcellularLocation>
        <location evidence="1">Nucleus</location>
    </subcellularLocation>
</comment>
<evidence type="ECO:0000256" key="6">
    <source>
        <dbReference type="ARBA" id="ARBA00023163"/>
    </source>
</evidence>
<dbReference type="GO" id="GO:0005634">
    <property type="term" value="C:nucleus"/>
    <property type="evidence" value="ECO:0007669"/>
    <property type="project" value="UniProtKB-SubCell"/>
</dbReference>
<name>A0A1V6PFU9_PENDC</name>
<proteinExistence type="inferred from homology"/>
<dbReference type="CDD" id="cd12148">
    <property type="entry name" value="fungal_TF_MHR"/>
    <property type="match status" value="1"/>
</dbReference>
<dbReference type="InterPro" id="IPR051089">
    <property type="entry name" value="prtT"/>
</dbReference>
<evidence type="ECO:0000256" key="2">
    <source>
        <dbReference type="ARBA" id="ARBA00022723"/>
    </source>
</evidence>
<dbReference type="PANTHER" id="PTHR31845">
    <property type="entry name" value="FINGER DOMAIN PROTEIN, PUTATIVE-RELATED"/>
    <property type="match status" value="1"/>
</dbReference>
<dbReference type="GO" id="GO:0000976">
    <property type="term" value="F:transcription cis-regulatory region binding"/>
    <property type="evidence" value="ECO:0007669"/>
    <property type="project" value="TreeGrafter"/>
</dbReference>
<keyword evidence="6" id="KW-0804">Transcription</keyword>
<keyword evidence="2" id="KW-0479">Metal-binding</keyword>
<dbReference type="PROSITE" id="PS00463">
    <property type="entry name" value="ZN2_CY6_FUNGAL_1"/>
    <property type="match status" value="1"/>
</dbReference>
<keyword evidence="14" id="KW-1185">Reference proteome</keyword>
<dbReference type="SUPFAM" id="SSF57701">
    <property type="entry name" value="Zn2/Cys6 DNA-binding domain"/>
    <property type="match status" value="1"/>
</dbReference>
<evidence type="ECO:0000256" key="8">
    <source>
        <dbReference type="ARBA" id="ARBA00038134"/>
    </source>
</evidence>
<dbReference type="CDD" id="cd00067">
    <property type="entry name" value="GAL4"/>
    <property type="match status" value="1"/>
</dbReference>
<evidence type="ECO:0000256" key="4">
    <source>
        <dbReference type="ARBA" id="ARBA00023015"/>
    </source>
</evidence>
<accession>A0A1V6PFU9</accession>
<evidence type="ECO:0000256" key="7">
    <source>
        <dbReference type="ARBA" id="ARBA00023242"/>
    </source>
</evidence>
<evidence type="ECO:0000259" key="12">
    <source>
        <dbReference type="PROSITE" id="PS50048"/>
    </source>
</evidence>
<dbReference type="Proteomes" id="UP000191522">
    <property type="component" value="Unassembled WGS sequence"/>
</dbReference>